<keyword evidence="2" id="KW-1185">Reference proteome</keyword>
<dbReference type="CDD" id="cd02199">
    <property type="entry name" value="YjgF_YER057c_UK114_like_1"/>
    <property type="match status" value="1"/>
</dbReference>
<dbReference type="InterPro" id="IPR006175">
    <property type="entry name" value="YjgF/YER057c/UK114"/>
</dbReference>
<organism evidence="1 2">
    <name type="scientific">Solibacillus palustris</name>
    <dbReference type="NCBI Taxonomy" id="2908203"/>
    <lineage>
        <taxon>Bacteria</taxon>
        <taxon>Bacillati</taxon>
        <taxon>Bacillota</taxon>
        <taxon>Bacilli</taxon>
        <taxon>Bacillales</taxon>
        <taxon>Caryophanaceae</taxon>
        <taxon>Solibacillus</taxon>
    </lineage>
</organism>
<dbReference type="PANTHER" id="PTHR43760:SF1">
    <property type="entry name" value="ENDORIBONUCLEASE L-PSP_CHORISMATE MUTASE-LIKE DOMAIN-CONTAINING PROTEIN"/>
    <property type="match status" value="1"/>
</dbReference>
<gene>
    <name evidence="1" type="ORF">LZ480_14935</name>
</gene>
<evidence type="ECO:0000313" key="2">
    <source>
        <dbReference type="Proteomes" id="UP001316087"/>
    </source>
</evidence>
<dbReference type="RefSeq" id="WP_241370342.1">
    <property type="nucleotide sequence ID" value="NZ_JAKZFC010000006.1"/>
</dbReference>
<dbReference type="EMBL" id="JAKZFC010000006">
    <property type="protein sequence ID" value="MCH7323170.1"/>
    <property type="molecule type" value="Genomic_DNA"/>
</dbReference>
<dbReference type="Pfam" id="PF01042">
    <property type="entry name" value="Ribonuc_L-PSP"/>
    <property type="match status" value="1"/>
</dbReference>
<dbReference type="Gene3D" id="3.30.1330.40">
    <property type="entry name" value="RutC-like"/>
    <property type="match status" value="1"/>
</dbReference>
<dbReference type="InterPro" id="IPR035959">
    <property type="entry name" value="RutC-like_sf"/>
</dbReference>
<reference evidence="1 2" key="1">
    <citation type="submission" date="2022-03" db="EMBL/GenBank/DDBJ databases">
        <authorList>
            <person name="Jo J.-H."/>
            <person name="Im W.-T."/>
        </authorList>
    </citation>
    <scope>NUCLEOTIDE SEQUENCE [LARGE SCALE GENOMIC DNA]</scope>
    <source>
        <strain evidence="1 2">MA9</strain>
    </source>
</reference>
<dbReference type="SUPFAM" id="SSF55298">
    <property type="entry name" value="YjgF-like"/>
    <property type="match status" value="1"/>
</dbReference>
<name>A0ABS9UGW5_9BACL</name>
<comment type="caution">
    <text evidence="1">The sequence shown here is derived from an EMBL/GenBank/DDBJ whole genome shotgun (WGS) entry which is preliminary data.</text>
</comment>
<accession>A0ABS9UGW5</accession>
<dbReference type="Proteomes" id="UP001316087">
    <property type="component" value="Unassembled WGS sequence"/>
</dbReference>
<dbReference type="PANTHER" id="PTHR43760">
    <property type="entry name" value="ENDORIBONUCLEASE-RELATED"/>
    <property type="match status" value="1"/>
</dbReference>
<proteinExistence type="predicted"/>
<evidence type="ECO:0000313" key="1">
    <source>
        <dbReference type="EMBL" id="MCH7323170.1"/>
    </source>
</evidence>
<sequence>MMHAGTPIPQGKYVPAKRVGNLIFTAGMTPRENGVLIQSGKIKSDFVIENVKQAIRLAATNTLSASLKLLDINEKIESVISMTVYINTEENFELHSKIADIASDYYFEVLGEAGIGSRAAVGVASLPGNAPIEIQLVVSVTEVENS</sequence>
<dbReference type="InterPro" id="IPR013813">
    <property type="entry name" value="Endoribo_LPSP/chorism_mut-like"/>
</dbReference>
<protein>
    <submittedName>
        <fullName evidence="1">RidA family protein</fullName>
    </submittedName>
</protein>